<dbReference type="InterPro" id="IPR038404">
    <property type="entry name" value="TRAP_DctP_sf"/>
</dbReference>
<dbReference type="OrthoDB" id="9794826at2"/>
<evidence type="ECO:0000313" key="3">
    <source>
        <dbReference type="EMBL" id="VVD61133.1"/>
    </source>
</evidence>
<dbReference type="NCBIfam" id="TIGR00787">
    <property type="entry name" value="dctP"/>
    <property type="match status" value="1"/>
</dbReference>
<dbReference type="Gene3D" id="3.40.190.170">
    <property type="entry name" value="Bacterial extracellular solute-binding protein, family 7"/>
    <property type="match status" value="1"/>
</dbReference>
<evidence type="ECO:0000256" key="1">
    <source>
        <dbReference type="ARBA" id="ARBA00022729"/>
    </source>
</evidence>
<keyword evidence="1" id="KW-0732">Signal</keyword>
<dbReference type="PANTHER" id="PTHR33376:SF15">
    <property type="entry name" value="BLL6794 PROTEIN"/>
    <property type="match status" value="1"/>
</dbReference>
<dbReference type="Proteomes" id="UP000382577">
    <property type="component" value="Unassembled WGS sequence"/>
</dbReference>
<dbReference type="InterPro" id="IPR018389">
    <property type="entry name" value="DctP_fam"/>
</dbReference>
<keyword evidence="4" id="KW-1185">Reference proteome</keyword>
<reference evidence="2 4" key="1">
    <citation type="journal article" date="2015" name="Genome Announc.">
        <title>Genome Sequences of Two Pandoraea pnomenusa Isolates Recovered 11 Months Apart from a Cystic Fibrosis Patient.</title>
        <authorList>
            <person name="Ee R."/>
            <person name="Ambrose M."/>
            <person name="Lazenby J."/>
            <person name="Williams P."/>
            <person name="Chan K.G."/>
            <person name="Roddam L."/>
        </authorList>
    </citation>
    <scope>NUCLEOTIDE SEQUENCE [LARGE SCALE GENOMIC DNA]</scope>
    <source>
        <strain evidence="2 4">6399</strain>
    </source>
</reference>
<dbReference type="NCBIfam" id="NF037995">
    <property type="entry name" value="TRAP_S1"/>
    <property type="match status" value="1"/>
</dbReference>
<evidence type="ECO:0000313" key="2">
    <source>
        <dbReference type="EMBL" id="QHF13499.1"/>
    </source>
</evidence>
<accession>A0A5E4RE86</accession>
<sequence>MRNPGWRGLIGVALALAVTALPVAAQPYKAEYSLSIVPDAGTPWGKGTQLWADMVRERTRGRINIRLHPGAMLVGGDQTREFTALRQGVIDMAVGSTINWSSAIPEFNVFSLPFLLRGYRSLDALTQGDVGRELFRRVEEQGVVPLAWGENGFRQLSNSRRPIRAPEDMRGLRFRVVGSLLFNDIFTALGAVPTQMTWNEAIRAIRTRKIDGQENPITIYNNVRLDTLGQRYITVWDYVADPILFVVNRQVWESWSPQDRDIVREAAMEAARFEVTLAREDLLSTGRGTWEDLEARGVKVTRLTPDQRQRFVDSTRAVYTKWKALVGRDLVEKAEAAVKDDASLNKPNDMSVRK</sequence>
<organism evidence="3 5">
    <name type="scientific">Pandoraea fibrosis</name>
    <dbReference type="NCBI Taxonomy" id="1891094"/>
    <lineage>
        <taxon>Bacteria</taxon>
        <taxon>Pseudomonadati</taxon>
        <taxon>Pseudomonadota</taxon>
        <taxon>Betaproteobacteria</taxon>
        <taxon>Burkholderiales</taxon>
        <taxon>Burkholderiaceae</taxon>
        <taxon>Pandoraea</taxon>
    </lineage>
</organism>
<dbReference type="Pfam" id="PF03480">
    <property type="entry name" value="DctP"/>
    <property type="match status" value="1"/>
</dbReference>
<protein>
    <submittedName>
        <fullName evidence="3">C4-dicarboxylate ABC transporter</fullName>
    </submittedName>
    <submittedName>
        <fullName evidence="2">DctP family TRAP transporter solute-binding subunit</fullName>
    </submittedName>
</protein>
<evidence type="ECO:0000313" key="4">
    <source>
        <dbReference type="Proteomes" id="UP000035080"/>
    </source>
</evidence>
<dbReference type="GO" id="GO:0030288">
    <property type="term" value="C:outer membrane-bounded periplasmic space"/>
    <property type="evidence" value="ECO:0007669"/>
    <property type="project" value="InterPro"/>
</dbReference>
<reference evidence="2" key="2">
    <citation type="submission" date="2019-07" db="EMBL/GenBank/DDBJ databases">
        <title>Complete Genome Sequences of Clinical Pandoraea fibrosis Isolates.</title>
        <authorList>
            <person name="Pitt M.E."/>
            <person name="Nguyen S.H."/>
            <person name="Duarte T.P.S."/>
            <person name="Roddam L.F."/>
            <person name="Blaskovich M.A.T."/>
            <person name="Cooper M.A."/>
            <person name="Coin L.J.M."/>
        </authorList>
    </citation>
    <scope>NUCLEOTIDE SEQUENCE</scope>
    <source>
        <strain evidence="2">6399</strain>
    </source>
</reference>
<reference evidence="3 5" key="3">
    <citation type="submission" date="2019-08" db="EMBL/GenBank/DDBJ databases">
        <authorList>
            <person name="Peeters C."/>
        </authorList>
    </citation>
    <scope>NUCLEOTIDE SEQUENCE [LARGE SCALE GENOMIC DNA]</scope>
    <source>
        <strain evidence="3 5">LMG 31113</strain>
    </source>
</reference>
<evidence type="ECO:0000313" key="5">
    <source>
        <dbReference type="Proteomes" id="UP000382577"/>
    </source>
</evidence>
<dbReference type="PIRSF" id="PIRSF006470">
    <property type="entry name" value="DctB"/>
    <property type="match status" value="1"/>
</dbReference>
<dbReference type="PANTHER" id="PTHR33376">
    <property type="match status" value="1"/>
</dbReference>
<dbReference type="AlphaFoldDB" id="A0A5E4RE86"/>
<dbReference type="EMBL" id="CP047385">
    <property type="protein sequence ID" value="QHF13499.1"/>
    <property type="molecule type" value="Genomic_DNA"/>
</dbReference>
<dbReference type="GO" id="GO:0055085">
    <property type="term" value="P:transmembrane transport"/>
    <property type="evidence" value="ECO:0007669"/>
    <property type="project" value="InterPro"/>
</dbReference>
<dbReference type="EMBL" id="CABPRW010000001">
    <property type="protein sequence ID" value="VVD61133.1"/>
    <property type="molecule type" value="Genomic_DNA"/>
</dbReference>
<name>A0A5E4RE86_9BURK</name>
<dbReference type="Proteomes" id="UP000035080">
    <property type="component" value="Chromosome"/>
</dbReference>
<dbReference type="InterPro" id="IPR004682">
    <property type="entry name" value="TRAP_DctP"/>
</dbReference>
<gene>
    <name evidence="3" type="ORF">PFI31113_00111</name>
    <name evidence="2" type="ORF">PI93_013250</name>
</gene>
<proteinExistence type="predicted"/>
<dbReference type="RefSeq" id="WP_039374133.1">
    <property type="nucleotide sequence ID" value="NZ_CABPRW010000001.1"/>
</dbReference>